<evidence type="ECO:0000313" key="7">
    <source>
        <dbReference type="EMBL" id="MCO1653683.1"/>
    </source>
</evidence>
<keyword evidence="8" id="KW-1185">Reference proteome</keyword>
<evidence type="ECO:0000256" key="4">
    <source>
        <dbReference type="ARBA" id="ARBA00023136"/>
    </source>
</evidence>
<evidence type="ECO:0000256" key="5">
    <source>
        <dbReference type="SAM" id="Phobius"/>
    </source>
</evidence>
<keyword evidence="2 5" id="KW-0812">Transmembrane</keyword>
<feature type="domain" description="Methylamine utilisation protein MauE" evidence="6">
    <location>
        <begin position="6"/>
        <end position="133"/>
    </location>
</feature>
<feature type="transmembrane region" description="Helical" evidence="5">
    <location>
        <begin position="46"/>
        <end position="69"/>
    </location>
</feature>
<comment type="subcellular location">
    <subcellularLocation>
        <location evidence="1">Membrane</location>
        <topology evidence="1">Multi-pass membrane protein</topology>
    </subcellularLocation>
</comment>
<evidence type="ECO:0000259" key="6">
    <source>
        <dbReference type="Pfam" id="PF07291"/>
    </source>
</evidence>
<dbReference type="RefSeq" id="WP_252435268.1">
    <property type="nucleotide sequence ID" value="NZ_JAGSOV010000005.1"/>
</dbReference>
<reference evidence="7" key="1">
    <citation type="submission" date="2021-04" db="EMBL/GenBank/DDBJ databases">
        <title>Pseudonocardia sp. nov., isolated from sandy soil of mangrove forest.</title>
        <authorList>
            <person name="Zan Z."/>
            <person name="Huang R."/>
            <person name="Liu W."/>
        </authorList>
    </citation>
    <scope>NUCLEOTIDE SEQUENCE</scope>
    <source>
        <strain evidence="7">S2-4</strain>
    </source>
</reference>
<gene>
    <name evidence="7" type="ORF">KDL28_01300</name>
</gene>
<dbReference type="Pfam" id="PF07291">
    <property type="entry name" value="MauE"/>
    <property type="match status" value="1"/>
</dbReference>
<comment type="caution">
    <text evidence="7">The sequence shown here is derived from an EMBL/GenBank/DDBJ whole genome shotgun (WGS) entry which is preliminary data.</text>
</comment>
<feature type="transmembrane region" description="Helical" evidence="5">
    <location>
        <begin position="120"/>
        <end position="139"/>
    </location>
</feature>
<sequence>MSALPMVVLCCRVALGAVFAVSVAGKVRDRAAFTEFGASLVRMRLAGPRTAAAVAGATVLAEAAVVVAMCLPGPSWPGSALALALLAVLTGGIVRTVRRGLAEPCRCFGAARRPLGRVHVVRNAVLGAVALAGGVAGLLDAGPPAPGALPPVVGVLVGVVAGLTLAAVLVRFEELVELFGPLPAPGRR</sequence>
<dbReference type="EMBL" id="JAGSOV010000005">
    <property type="protein sequence ID" value="MCO1653683.1"/>
    <property type="molecule type" value="Genomic_DNA"/>
</dbReference>
<organism evidence="7 8">
    <name type="scientific">Pseudonocardia humida</name>
    <dbReference type="NCBI Taxonomy" id="2800819"/>
    <lineage>
        <taxon>Bacteria</taxon>
        <taxon>Bacillati</taxon>
        <taxon>Actinomycetota</taxon>
        <taxon>Actinomycetes</taxon>
        <taxon>Pseudonocardiales</taxon>
        <taxon>Pseudonocardiaceae</taxon>
        <taxon>Pseudonocardia</taxon>
    </lineage>
</organism>
<keyword evidence="4 5" id="KW-0472">Membrane</keyword>
<dbReference type="Proteomes" id="UP001165283">
    <property type="component" value="Unassembled WGS sequence"/>
</dbReference>
<protein>
    <recommendedName>
        <fullName evidence="6">Methylamine utilisation protein MauE domain-containing protein</fullName>
    </recommendedName>
</protein>
<dbReference type="InterPro" id="IPR009908">
    <property type="entry name" value="Methylamine_util_MauE"/>
</dbReference>
<accession>A0ABT0ZSJ0</accession>
<name>A0ABT0ZSJ0_9PSEU</name>
<proteinExistence type="predicted"/>
<evidence type="ECO:0000256" key="1">
    <source>
        <dbReference type="ARBA" id="ARBA00004141"/>
    </source>
</evidence>
<feature type="transmembrane region" description="Helical" evidence="5">
    <location>
        <begin position="75"/>
        <end position="94"/>
    </location>
</feature>
<evidence type="ECO:0000313" key="8">
    <source>
        <dbReference type="Proteomes" id="UP001165283"/>
    </source>
</evidence>
<evidence type="ECO:0000256" key="3">
    <source>
        <dbReference type="ARBA" id="ARBA00022989"/>
    </source>
</evidence>
<evidence type="ECO:0000256" key="2">
    <source>
        <dbReference type="ARBA" id="ARBA00022692"/>
    </source>
</evidence>
<feature type="transmembrane region" description="Helical" evidence="5">
    <location>
        <begin position="151"/>
        <end position="170"/>
    </location>
</feature>
<feature type="transmembrane region" description="Helical" evidence="5">
    <location>
        <begin position="6"/>
        <end position="25"/>
    </location>
</feature>
<keyword evidence="3 5" id="KW-1133">Transmembrane helix</keyword>